<protein>
    <submittedName>
        <fullName evidence="2">Uncharacterized protein</fullName>
    </submittedName>
</protein>
<keyword evidence="1" id="KW-0472">Membrane</keyword>
<comment type="caution">
    <text evidence="2">The sequence shown here is derived from an EMBL/GenBank/DDBJ whole genome shotgun (WGS) entry which is preliminary data.</text>
</comment>
<reference evidence="2 3" key="1">
    <citation type="submission" date="2019-03" db="EMBL/GenBank/DDBJ databases">
        <title>Genomic analyses of the natural microbiome of Caenorhabditis elegans.</title>
        <authorList>
            <person name="Samuel B."/>
        </authorList>
    </citation>
    <scope>NUCLEOTIDE SEQUENCE [LARGE SCALE GENOMIC DNA]</scope>
    <source>
        <strain evidence="2 3">JUb89</strain>
    </source>
</reference>
<keyword evidence="1" id="KW-0812">Transmembrane</keyword>
<evidence type="ECO:0000256" key="1">
    <source>
        <dbReference type="SAM" id="Phobius"/>
    </source>
</evidence>
<proteinExistence type="predicted"/>
<feature type="transmembrane region" description="Helical" evidence="1">
    <location>
        <begin position="6"/>
        <end position="23"/>
    </location>
</feature>
<organism evidence="2 3">
    <name type="scientific">Acinetobacter calcoaceticus</name>
    <dbReference type="NCBI Taxonomy" id="471"/>
    <lineage>
        <taxon>Bacteria</taxon>
        <taxon>Pseudomonadati</taxon>
        <taxon>Pseudomonadota</taxon>
        <taxon>Gammaproteobacteria</taxon>
        <taxon>Moraxellales</taxon>
        <taxon>Moraxellaceae</taxon>
        <taxon>Acinetobacter</taxon>
        <taxon>Acinetobacter calcoaceticus/baumannii complex</taxon>
    </lineage>
</organism>
<name>A0A4R1Y112_ACICA</name>
<evidence type="ECO:0000313" key="3">
    <source>
        <dbReference type="Proteomes" id="UP000294963"/>
    </source>
</evidence>
<evidence type="ECO:0000313" key="2">
    <source>
        <dbReference type="EMBL" id="TCM70807.1"/>
    </source>
</evidence>
<dbReference type="AlphaFoldDB" id="A0A4R1Y112"/>
<dbReference type="EMBL" id="SLVJ01000001">
    <property type="protein sequence ID" value="TCM70807.1"/>
    <property type="molecule type" value="Genomic_DNA"/>
</dbReference>
<keyword evidence="1" id="KW-1133">Transmembrane helix</keyword>
<keyword evidence="3" id="KW-1185">Reference proteome</keyword>
<sequence>MRGNAWFVGTVLILVNIWLIFFDKKTKLYLQEIKSQKKGKFNHIQSELAFLIVLAFVLWSQISIFLPYCYTYFFGEVQNKAALVQPYKSSQAKGCQHLLRVDRVQGRLFNFCIDKSVYHNLAQYSDIPATVTFKQSALGIVVKQVKTKQHILEP</sequence>
<accession>A0A4R1Y112</accession>
<dbReference type="Proteomes" id="UP000294963">
    <property type="component" value="Unassembled WGS sequence"/>
</dbReference>
<gene>
    <name evidence="2" type="ORF">EC844_10180</name>
</gene>
<feature type="transmembrane region" description="Helical" evidence="1">
    <location>
        <begin position="44"/>
        <end position="68"/>
    </location>
</feature>